<evidence type="ECO:0000313" key="3">
    <source>
        <dbReference type="Proteomes" id="UP000827721"/>
    </source>
</evidence>
<proteinExistence type="predicted"/>
<dbReference type="PANTHER" id="PTHR33257:SF6">
    <property type="entry name" value="OXYSTEROL-BINDING 4B-LIKE PROTEIN"/>
    <property type="match status" value="1"/>
</dbReference>
<feature type="region of interest" description="Disordered" evidence="1">
    <location>
        <begin position="52"/>
        <end position="75"/>
    </location>
</feature>
<dbReference type="EMBL" id="JAFEMO010000004">
    <property type="protein sequence ID" value="KAH7572584.1"/>
    <property type="molecule type" value="Genomic_DNA"/>
</dbReference>
<dbReference type="PANTHER" id="PTHR33257">
    <property type="entry name" value="OS05G0165500 PROTEIN"/>
    <property type="match status" value="1"/>
</dbReference>
<keyword evidence="3" id="KW-1185">Reference proteome</keyword>
<evidence type="ECO:0000256" key="1">
    <source>
        <dbReference type="SAM" id="MobiDB-lite"/>
    </source>
</evidence>
<feature type="region of interest" description="Disordered" evidence="1">
    <location>
        <begin position="149"/>
        <end position="184"/>
    </location>
</feature>
<evidence type="ECO:0000313" key="2">
    <source>
        <dbReference type="EMBL" id="KAH7572584.1"/>
    </source>
</evidence>
<accession>A0ABQ8I7G5</accession>
<gene>
    <name evidence="2" type="ORF">JRO89_XS04G0277900</name>
</gene>
<protein>
    <submittedName>
        <fullName evidence="2">Uncharacterized protein</fullName>
    </submittedName>
</protein>
<comment type="caution">
    <text evidence="2">The sequence shown here is derived from an EMBL/GenBank/DDBJ whole genome shotgun (WGS) entry which is preliminary data.</text>
</comment>
<reference evidence="2 3" key="1">
    <citation type="submission" date="2021-02" db="EMBL/GenBank/DDBJ databases">
        <title>Plant Genome Project.</title>
        <authorList>
            <person name="Zhang R.-G."/>
        </authorList>
    </citation>
    <scope>NUCLEOTIDE SEQUENCE [LARGE SCALE GENOMIC DNA]</scope>
    <source>
        <tissue evidence="2">Leaves</tissue>
    </source>
</reference>
<sequence length="204" mass="22875">MEYNHYNNLGRKVSVLEGDELFFNKLLSRNSSVGYSSRILYYRTTEGVPFKWEMEPGTPKDPPKEDNLPPLSPPPAVLSLGLPKPCISIEEPEASMISRLMFWKHKKKINEKVQKGTSKGNNHVNSYGSEDKSVNLEFYSSDSEEYFMGSRSNSSSSSSSSISFSNVRSSQSSRLQSQTRDSLGNGDFHGCGPWNFTLLLGRKV</sequence>
<organism evidence="2 3">
    <name type="scientific">Xanthoceras sorbifolium</name>
    <dbReference type="NCBI Taxonomy" id="99658"/>
    <lineage>
        <taxon>Eukaryota</taxon>
        <taxon>Viridiplantae</taxon>
        <taxon>Streptophyta</taxon>
        <taxon>Embryophyta</taxon>
        <taxon>Tracheophyta</taxon>
        <taxon>Spermatophyta</taxon>
        <taxon>Magnoliopsida</taxon>
        <taxon>eudicotyledons</taxon>
        <taxon>Gunneridae</taxon>
        <taxon>Pentapetalae</taxon>
        <taxon>rosids</taxon>
        <taxon>malvids</taxon>
        <taxon>Sapindales</taxon>
        <taxon>Sapindaceae</taxon>
        <taxon>Xanthoceroideae</taxon>
        <taxon>Xanthoceras</taxon>
    </lineage>
</organism>
<name>A0ABQ8I7G5_9ROSI</name>
<feature type="compositionally biased region" description="Low complexity" evidence="1">
    <location>
        <begin position="150"/>
        <end position="182"/>
    </location>
</feature>
<dbReference type="Proteomes" id="UP000827721">
    <property type="component" value="Unassembled WGS sequence"/>
</dbReference>